<evidence type="ECO:0000256" key="2">
    <source>
        <dbReference type="SAM" id="MobiDB-lite"/>
    </source>
</evidence>
<sequence length="593" mass="66366">MMNMLCSPELSFNSKVENQPTAYVSYSDEEKDIVPVHFIYKFPEDWRRKKWRTNYLFKVFWSPIPDDSPSKMLQRVPTIPVFEKGAARNHAGYHRAAVLLVKESEAELLQALETGKRISVGLTKYKFTSFDEGKSKSQAMAHDKVQQQRNAAPALKKNGKPVVLKNKVKDSNTKVKAKVKKADQPATTKLRESLKRRYVESSDKDGTEDSHLGTLDFKVAIKESEKAPARSSEDAKSKRSKGELASISERAVKFGSEKEKSAAAAIELQSGLDKDIKSNEIFDKVETVTIEETAVTPTKNGLFASPSKDMSFSDEKSNQLSRDYDARSKHANESLGDLNVGLKAEDGLLFSFMSDSDIEKGSDSNQIPGGEDDSSDKEDDDDDDLNSTAPIEPLPVIITQTSADRLNCSSRRSVVRQVFPDSDITSTDSDDKKTLKLDPDYTPRKYVRAKEDLSIQRTTIKRLSTLNLKHQEKILELEGENEKLTSSLQRVQAEFEKFKAKCKCSKQGTSYHPASNPHPNVVSKTVPDSVKPHSKFKDDRKSSHGGSKINKITLIKVKKENSDSSSDDDKEDINGKCMSHELNFEVFTLNSFL</sequence>
<proteinExistence type="predicted"/>
<feature type="compositionally biased region" description="Acidic residues" evidence="2">
    <location>
        <begin position="370"/>
        <end position="385"/>
    </location>
</feature>
<feature type="compositionally biased region" description="Low complexity" evidence="2">
    <location>
        <begin position="287"/>
        <end position="298"/>
    </location>
</feature>
<dbReference type="Proteomes" id="UP001075354">
    <property type="component" value="Chromosome 14"/>
</dbReference>
<reference evidence="3" key="1">
    <citation type="submission" date="2022-12" db="EMBL/GenBank/DDBJ databases">
        <title>Chromosome-level genome assembly of the bean flower thrips Megalurothrips usitatus.</title>
        <authorList>
            <person name="Ma L."/>
            <person name="Liu Q."/>
            <person name="Li H."/>
            <person name="Cai W."/>
        </authorList>
    </citation>
    <scope>NUCLEOTIDE SEQUENCE</scope>
    <source>
        <strain evidence="3">Cailab_2022a</strain>
    </source>
</reference>
<gene>
    <name evidence="3" type="ORF">ONE63_003516</name>
</gene>
<feature type="compositionally biased region" description="Basic and acidic residues" evidence="2">
    <location>
        <begin position="311"/>
        <end position="332"/>
    </location>
</feature>
<feature type="region of interest" description="Disordered" evidence="2">
    <location>
        <begin position="506"/>
        <end position="574"/>
    </location>
</feature>
<name>A0AAV7X771_9NEOP</name>
<keyword evidence="1" id="KW-0175">Coiled coil</keyword>
<organism evidence="3 4">
    <name type="scientific">Megalurothrips usitatus</name>
    <name type="common">bean blossom thrips</name>
    <dbReference type="NCBI Taxonomy" id="439358"/>
    <lineage>
        <taxon>Eukaryota</taxon>
        <taxon>Metazoa</taxon>
        <taxon>Ecdysozoa</taxon>
        <taxon>Arthropoda</taxon>
        <taxon>Hexapoda</taxon>
        <taxon>Insecta</taxon>
        <taxon>Pterygota</taxon>
        <taxon>Neoptera</taxon>
        <taxon>Paraneoptera</taxon>
        <taxon>Thysanoptera</taxon>
        <taxon>Terebrantia</taxon>
        <taxon>Thripoidea</taxon>
        <taxon>Thripidae</taxon>
        <taxon>Megalurothrips</taxon>
    </lineage>
</organism>
<feature type="region of interest" description="Disordered" evidence="2">
    <location>
        <begin position="355"/>
        <end position="397"/>
    </location>
</feature>
<feature type="region of interest" description="Disordered" evidence="2">
    <location>
        <begin position="287"/>
        <end position="337"/>
    </location>
</feature>
<protein>
    <submittedName>
        <fullName evidence="3">Uncharacterized protein</fullName>
    </submittedName>
</protein>
<comment type="caution">
    <text evidence="3">The sequence shown here is derived from an EMBL/GenBank/DDBJ whole genome shotgun (WGS) entry which is preliminary data.</text>
</comment>
<evidence type="ECO:0000256" key="1">
    <source>
        <dbReference type="SAM" id="Coils"/>
    </source>
</evidence>
<evidence type="ECO:0000313" key="4">
    <source>
        <dbReference type="Proteomes" id="UP001075354"/>
    </source>
</evidence>
<evidence type="ECO:0000313" key="3">
    <source>
        <dbReference type="EMBL" id="KAJ1520381.1"/>
    </source>
</evidence>
<dbReference type="AlphaFoldDB" id="A0AAV7X771"/>
<accession>A0AAV7X771</accession>
<dbReference type="EMBL" id="JAPTSV010000014">
    <property type="protein sequence ID" value="KAJ1520381.1"/>
    <property type="molecule type" value="Genomic_DNA"/>
</dbReference>
<feature type="coiled-coil region" evidence="1">
    <location>
        <begin position="460"/>
        <end position="501"/>
    </location>
</feature>
<keyword evidence="4" id="KW-1185">Reference proteome</keyword>
<feature type="compositionally biased region" description="Basic and acidic residues" evidence="2">
    <location>
        <begin position="223"/>
        <end position="242"/>
    </location>
</feature>
<feature type="region of interest" description="Disordered" evidence="2">
    <location>
        <begin position="223"/>
        <end position="258"/>
    </location>
</feature>